<protein>
    <submittedName>
        <fullName evidence="1">Uncharacterized protein</fullName>
    </submittedName>
</protein>
<accession>A0A1Z4KUX3</accession>
<sequence>MSAFLSSKAVIDLIQTAFAHIQLGDGITLHQAIALDNYLAWQNLLERSRDPVILSL</sequence>
<dbReference type="Proteomes" id="UP000217507">
    <property type="component" value="Plasmid Plasmid1 dna"/>
</dbReference>
<evidence type="ECO:0000313" key="2">
    <source>
        <dbReference type="Proteomes" id="UP000217507"/>
    </source>
</evidence>
<dbReference type="AlphaFoldDB" id="A0A1Z4KUX3"/>
<reference evidence="1 2" key="1">
    <citation type="submission" date="2017-06" db="EMBL/GenBank/DDBJ databases">
        <title>Genome sequencing of cyanobaciteial culture collection at National Institute for Environmental Studies (NIES).</title>
        <authorList>
            <person name="Hirose Y."/>
            <person name="Shimura Y."/>
            <person name="Fujisawa T."/>
            <person name="Nakamura Y."/>
            <person name="Kawachi M."/>
        </authorList>
    </citation>
    <scope>NUCLEOTIDE SEQUENCE [LARGE SCALE GENOMIC DNA]</scope>
    <source>
        <strain evidence="1 2">NIES-23</strain>
        <plasmid evidence="2">Plasmid Plasmid1 dna</plasmid>
    </source>
</reference>
<name>A0A1Z4KUX3_ANAVA</name>
<proteinExistence type="predicted"/>
<evidence type="ECO:0000313" key="1">
    <source>
        <dbReference type="EMBL" id="BAY72707.1"/>
    </source>
</evidence>
<dbReference type="EMBL" id="AP018217">
    <property type="protein sequence ID" value="BAY72707.1"/>
    <property type="molecule type" value="Genomic_DNA"/>
</dbReference>
<organism evidence="1 2">
    <name type="scientific">Trichormus variabilis NIES-23</name>
    <dbReference type="NCBI Taxonomy" id="1973479"/>
    <lineage>
        <taxon>Bacteria</taxon>
        <taxon>Bacillati</taxon>
        <taxon>Cyanobacteriota</taxon>
        <taxon>Cyanophyceae</taxon>
        <taxon>Nostocales</taxon>
        <taxon>Nostocaceae</taxon>
        <taxon>Trichormus</taxon>
    </lineage>
</organism>
<geneLocation type="plasmid" evidence="1">
    <name>plasmid1</name>
</geneLocation>
<gene>
    <name evidence="1" type="ORF">NIES23_55350</name>
</gene>
<keyword evidence="1" id="KW-0614">Plasmid</keyword>